<name>A0A4R4E9G7_9BACT</name>
<dbReference type="PANTHER" id="PTHR47683">
    <property type="entry name" value="PSEUDOURIDINE SYNTHASE FAMILY PROTEIN-RELATED"/>
    <property type="match status" value="1"/>
</dbReference>
<reference evidence="5 6" key="1">
    <citation type="submission" date="2019-03" db="EMBL/GenBank/DDBJ databases">
        <authorList>
            <person name="Kim M.K.M."/>
        </authorList>
    </citation>
    <scope>NUCLEOTIDE SEQUENCE [LARGE SCALE GENOMIC DNA]</scope>
    <source>
        <strain evidence="5 6">17J68-15</strain>
    </source>
</reference>
<evidence type="ECO:0000313" key="5">
    <source>
        <dbReference type="EMBL" id="TCZ74741.1"/>
    </source>
</evidence>
<dbReference type="Pfam" id="PF00849">
    <property type="entry name" value="PseudoU_synth_2"/>
    <property type="match status" value="1"/>
</dbReference>
<protein>
    <recommendedName>
        <fullName evidence="3">Pseudouridine synthase</fullName>
        <ecNumber evidence="3">5.4.99.-</ecNumber>
    </recommendedName>
</protein>
<feature type="domain" description="Pseudouridine synthase RsuA/RluA-like" evidence="4">
    <location>
        <begin position="5"/>
        <end position="153"/>
    </location>
</feature>
<dbReference type="GO" id="GO:0006364">
    <property type="term" value="P:rRNA processing"/>
    <property type="evidence" value="ECO:0007669"/>
    <property type="project" value="UniProtKB-ARBA"/>
</dbReference>
<gene>
    <name evidence="5" type="ORF">E0486_00105</name>
</gene>
<keyword evidence="2 3" id="KW-0413">Isomerase</keyword>
<dbReference type="PANTHER" id="PTHR47683:SF2">
    <property type="entry name" value="RNA-BINDING S4 DOMAIN-CONTAINING PROTEIN"/>
    <property type="match status" value="1"/>
</dbReference>
<dbReference type="Gene3D" id="3.30.70.580">
    <property type="entry name" value="Pseudouridine synthase I, catalytic domain, N-terminal subdomain"/>
    <property type="match status" value="1"/>
</dbReference>
<dbReference type="Gene3D" id="3.30.70.1560">
    <property type="entry name" value="Alpha-L RNA-binding motif"/>
    <property type="match status" value="1"/>
</dbReference>
<comment type="similarity">
    <text evidence="1 3">Belongs to the pseudouridine synthase RsuA family.</text>
</comment>
<dbReference type="InterPro" id="IPR000748">
    <property type="entry name" value="PsdUridine_synth_RsuA/RluB/E/F"/>
</dbReference>
<dbReference type="EMBL" id="SKFH01000001">
    <property type="protein sequence ID" value="TCZ74741.1"/>
    <property type="molecule type" value="Genomic_DNA"/>
</dbReference>
<sequence length="199" mass="22461">MPHRYFLLHKPYDVLSQFVSPYPQRLLGDLGFDFPEGTHAIGRLDLHSEGLLLLTTNSKVTRLLFQGLKPHPRTYYVEVKGIVSAEEAERLRAGVSFLVHGGRDYTSAPCDVERVAGPPHPFPSPYTHNPYLTYSWLRMSLTEGKFHQVRKMVRLVGHPCVRLLRTSISGLELGDLPPGGVRELSETDFFTGLEIDYEG</sequence>
<evidence type="ECO:0000256" key="3">
    <source>
        <dbReference type="RuleBase" id="RU003887"/>
    </source>
</evidence>
<dbReference type="EC" id="5.4.99.-" evidence="3"/>
<evidence type="ECO:0000256" key="1">
    <source>
        <dbReference type="ARBA" id="ARBA00008348"/>
    </source>
</evidence>
<dbReference type="GO" id="GO:0140098">
    <property type="term" value="F:catalytic activity, acting on RNA"/>
    <property type="evidence" value="ECO:0007669"/>
    <property type="project" value="UniProtKB-ARBA"/>
</dbReference>
<dbReference type="PROSITE" id="PS01149">
    <property type="entry name" value="PSI_RSU"/>
    <property type="match status" value="1"/>
</dbReference>
<dbReference type="NCBIfam" id="TIGR00093">
    <property type="entry name" value="pseudouridine synthase"/>
    <property type="match status" value="1"/>
</dbReference>
<dbReference type="InterPro" id="IPR020103">
    <property type="entry name" value="PsdUridine_synth_cat_dom_sf"/>
</dbReference>
<evidence type="ECO:0000259" key="4">
    <source>
        <dbReference type="Pfam" id="PF00849"/>
    </source>
</evidence>
<dbReference type="InterPro" id="IPR050343">
    <property type="entry name" value="RsuA_PseudoU_synthase"/>
</dbReference>
<evidence type="ECO:0000256" key="2">
    <source>
        <dbReference type="ARBA" id="ARBA00023235"/>
    </source>
</evidence>
<dbReference type="InterPro" id="IPR042092">
    <property type="entry name" value="PsdUridine_s_RsuA/RluB/E/F_cat"/>
</dbReference>
<dbReference type="InterPro" id="IPR006145">
    <property type="entry name" value="PsdUridine_synth_RsuA/RluA"/>
</dbReference>
<comment type="caution">
    <text evidence="5">The sequence shown here is derived from an EMBL/GenBank/DDBJ whole genome shotgun (WGS) entry which is preliminary data.</text>
</comment>
<accession>A0A4R4E9G7</accession>
<evidence type="ECO:0000313" key="6">
    <source>
        <dbReference type="Proteomes" id="UP000295164"/>
    </source>
</evidence>
<dbReference type="GO" id="GO:0001522">
    <property type="term" value="P:pseudouridine synthesis"/>
    <property type="evidence" value="ECO:0007669"/>
    <property type="project" value="InterPro"/>
</dbReference>
<dbReference type="Proteomes" id="UP000295164">
    <property type="component" value="Unassembled WGS sequence"/>
</dbReference>
<dbReference type="InterPro" id="IPR020094">
    <property type="entry name" value="TruA/RsuA/RluB/E/F_N"/>
</dbReference>
<dbReference type="OrthoDB" id="1012272at2"/>
<dbReference type="GO" id="GO:0009982">
    <property type="term" value="F:pseudouridine synthase activity"/>
    <property type="evidence" value="ECO:0007669"/>
    <property type="project" value="InterPro"/>
</dbReference>
<organism evidence="5 6">
    <name type="scientific">Flaviaesturariibacter aridisoli</name>
    <dbReference type="NCBI Taxonomy" id="2545761"/>
    <lineage>
        <taxon>Bacteria</taxon>
        <taxon>Pseudomonadati</taxon>
        <taxon>Bacteroidota</taxon>
        <taxon>Chitinophagia</taxon>
        <taxon>Chitinophagales</taxon>
        <taxon>Chitinophagaceae</taxon>
        <taxon>Flaviaestuariibacter</taxon>
    </lineage>
</organism>
<dbReference type="AlphaFoldDB" id="A0A4R4E9G7"/>
<dbReference type="RefSeq" id="WP_131850097.1">
    <property type="nucleotide sequence ID" value="NZ_SKFH01000001.1"/>
</dbReference>
<dbReference type="SUPFAM" id="SSF55120">
    <property type="entry name" value="Pseudouridine synthase"/>
    <property type="match status" value="1"/>
</dbReference>
<dbReference type="GO" id="GO:0003723">
    <property type="term" value="F:RNA binding"/>
    <property type="evidence" value="ECO:0007669"/>
    <property type="project" value="InterPro"/>
</dbReference>
<proteinExistence type="inferred from homology"/>
<keyword evidence="6" id="KW-1185">Reference proteome</keyword>
<dbReference type="InterPro" id="IPR018496">
    <property type="entry name" value="PsdUridine_synth_RsuA/RluB_CS"/>
</dbReference>